<comment type="catalytic activity">
    <reaction evidence="20">
        <text>protoporphyrinogen IX + 3 O2 = protoporphyrin IX + 3 H2O2</text>
        <dbReference type="Rhea" id="RHEA:25576"/>
        <dbReference type="ChEBI" id="CHEBI:15379"/>
        <dbReference type="ChEBI" id="CHEBI:16240"/>
        <dbReference type="ChEBI" id="CHEBI:57306"/>
        <dbReference type="ChEBI" id="CHEBI:57307"/>
        <dbReference type="EC" id="1.3.3.4"/>
    </reaction>
</comment>
<dbReference type="FunFam" id="1.10.238.10:FF:000001">
    <property type="entry name" value="Calmodulin 1"/>
    <property type="match status" value="1"/>
</dbReference>
<feature type="domain" description="EF-hand" evidence="24">
    <location>
        <begin position="1310"/>
        <end position="1345"/>
    </location>
</feature>
<evidence type="ECO:0000256" key="11">
    <source>
        <dbReference type="ARBA" id="ARBA00022737"/>
    </source>
</evidence>
<reference evidence="25 26" key="1">
    <citation type="journal article" date="2021" name="Hortic Res">
        <title>The domestication of Cucurbita argyrosperma as revealed by the genome of its wild relative.</title>
        <authorList>
            <person name="Barrera-Redondo J."/>
            <person name="Sanchez-de la Vega G."/>
            <person name="Aguirre-Liguori J.A."/>
            <person name="Castellanos-Morales G."/>
            <person name="Gutierrez-Guerrero Y.T."/>
            <person name="Aguirre-Dugua X."/>
            <person name="Aguirre-Planter E."/>
            <person name="Tenaillon M.I."/>
            <person name="Lira-Saade R."/>
            <person name="Eguiarte L.E."/>
        </authorList>
    </citation>
    <scope>NUCLEOTIDE SEQUENCE [LARGE SCALE GENOMIC DNA]</scope>
    <source>
        <strain evidence="25">JBR-2021</strain>
    </source>
</reference>
<keyword evidence="15" id="KW-0496">Mitochondrion</keyword>
<name>A0AAV6MAN6_9ROSI</name>
<sequence length="1448" mass="161112">MASPAKQDQRTSRKRVAVVGAGVSGLAAAYKLKSHGFNVTVLEADGRAGGKLRSVSYNGLIWDEGANTMTESEPEVQCLFDDLGLREKQQFPISQSKRYIVRNGLPVLVPTDPIALIKSNILSTKSKFQIILEPFLWKKYNTSKVSEDDTDESVGGFFQRHFGKEVVDYLIDPIVAGTSAGDPDSLSMSHSFPELWNIEKRFGSILAGLVQSKLSTKKENSGVRNGTTGKRKPTRGSFSFQNGMQTLTDTLSKELGEDVLKLRSEVLSLSYNAGKSASQNWSLTYSSDRNSKNLIADADAVIMTAPVCNVREMKFMKGGIPFPLNFLPEVAYLPLSVMITTFRKESVKRPLEGFGVLVPSLEQQNGLRTLGTLFSSMMFPNRASNDEYLYTTFIGGSRNRELAKSSTDELKQIVTSDLRQLLGVEGEPTFVNHFYWSKAFPLYGRNYDSVVKAIETMEKSLPGFFYAGNHRDVHPCYIGLSNCWKNQLPASIICQGKCLKAHVSPNLVGLIWRKRIRSFSCWAHTHRHFIHPHLVYLLQGRNLELLHVREDRLIRKHLEYPSSLEVMDAFDGDLCNVSPSRDMTIACQDNVVTELRIMGDKLVKFRGFNGFPIPNQTLSERFSMDSFVTTLSRLSSLRVLSLISLGIWGPLPDKIHRLSSLEFLDLSSNFIYGQIPSRISTMVQLYSLVLDGNFFNETVPDWLDSLTNLTFLSLKSNRLTGQFPSSLCKIRTLADVSLSHNEISGELPDLSALTNLHVLDMRENKLNSVLPVMSKGLVTLLLSKNALSGEIPKHFSQMDQLQHLDLSSNQLTGSPPPFLFSLPNITYLNLASNMMSGSLQNPLSCSTKLGYVDISNNKLTGTLPTCLSSSSDKRMVRFGGNCFASDLQHQHEASFCAEALLGSGKSRRKQKLLIVAFICGAIIVIVLLALGLIYLYRRLFKRTVQEQPVPPKVIQENSPAAAPSELLANARFISQAMKLGAQTVPVCRSFSFQELREATKDFDRSMLLGEGSIGKLYRGKLENGTLVAIRGLALSKKFSVQNLKVRLDVLSKLHHPHLVGLFGHCIEGDGHDNSSINQVLLVYEYVSNGNYRTLLSETYPDKVLKWSDRLTILIGIAKAIHFLHTGVIPGSFNNRLKTNNILLDEHQIPKLSDYGTLMITDETEKHETKGEGSKPRKKLVEDDVYNFGYILLESLVGPIVTGREETFLLNDMASFGSTDGRRRIVDPVVLTTSSQESLSRVISITKKCISTDVSSRPSFEDVLWNLQYAAQVQASVDAEQKNGRPSASRLDGNCHFHSPTNPAVKPRMMDKMALYEKVFKQVDGDGDGKLSPLELQRCMAGVGGSLTLEEAEMVVENLDTDGDGLMGWGEFVAFVEGVGEEEKVSDLKEAFRMYEMDGCGFITTKSLKRMLSRLGESRSIEECNKMIAKFDLNSDGVLNFDEFMFMMS</sequence>
<feature type="domain" description="EF-hand" evidence="24">
    <location>
        <begin position="1418"/>
        <end position="1448"/>
    </location>
</feature>
<evidence type="ECO:0000313" key="25">
    <source>
        <dbReference type="EMBL" id="KAG6578374.1"/>
    </source>
</evidence>
<dbReference type="PANTHER" id="PTHR48056:SF71">
    <property type="entry name" value="LEUCINE-RICH REPEAT PROTEIN KINASE FAMILY PROTEIN"/>
    <property type="match status" value="1"/>
</dbReference>
<dbReference type="PROSITE" id="PS00018">
    <property type="entry name" value="EF_HAND_1"/>
    <property type="match status" value="3"/>
</dbReference>
<dbReference type="Pfam" id="PF00560">
    <property type="entry name" value="LRR_1"/>
    <property type="match status" value="3"/>
</dbReference>
<comment type="subcellular location">
    <subcellularLocation>
        <location evidence="4">Membrane</location>
    </subcellularLocation>
    <subcellularLocation>
        <location evidence="3">Mitochondrion</location>
    </subcellularLocation>
</comment>
<evidence type="ECO:0000256" key="15">
    <source>
        <dbReference type="ARBA" id="ARBA00023128"/>
    </source>
</evidence>
<evidence type="ECO:0000256" key="3">
    <source>
        <dbReference type="ARBA" id="ARBA00004173"/>
    </source>
</evidence>
<keyword evidence="10 22" id="KW-0812">Transmembrane</keyword>
<comment type="pathway">
    <text evidence="5">Porphyrin-containing compound metabolism; protoporphyrin-IX biosynthesis; protoporphyrin-IX from protoporphyrinogen-IX: step 1/1.</text>
</comment>
<evidence type="ECO:0000259" key="23">
    <source>
        <dbReference type="PROSITE" id="PS50011"/>
    </source>
</evidence>
<evidence type="ECO:0000256" key="8">
    <source>
        <dbReference type="ARBA" id="ARBA00022614"/>
    </source>
</evidence>
<dbReference type="Pfam" id="PF07714">
    <property type="entry name" value="PK_Tyr_Ser-Thr"/>
    <property type="match status" value="1"/>
</dbReference>
<dbReference type="GO" id="GO:0004729">
    <property type="term" value="F:oxygen-dependent protoporphyrinogen oxidase activity"/>
    <property type="evidence" value="ECO:0007669"/>
    <property type="project" value="UniProtKB-EC"/>
</dbReference>
<dbReference type="Pfam" id="PF13855">
    <property type="entry name" value="LRR_8"/>
    <property type="match status" value="1"/>
</dbReference>
<keyword evidence="14" id="KW-0560">Oxidoreductase</keyword>
<dbReference type="InterPro" id="IPR018247">
    <property type="entry name" value="EF_Hand_1_Ca_BS"/>
</dbReference>
<dbReference type="Proteomes" id="UP000685013">
    <property type="component" value="Chromosome 15"/>
</dbReference>
<protein>
    <recommendedName>
        <fullName evidence="7">protoporphyrinogen oxidase</fullName>
        <ecNumber evidence="7">1.3.3.4</ecNumber>
    </recommendedName>
</protein>
<dbReference type="EMBL" id="JAGKQH010000015">
    <property type="protein sequence ID" value="KAG6578374.1"/>
    <property type="molecule type" value="Genomic_DNA"/>
</dbReference>
<evidence type="ECO:0000256" key="6">
    <source>
        <dbReference type="ARBA" id="ARBA00010551"/>
    </source>
</evidence>
<comment type="function">
    <text evidence="2">Catalyzes the 6-electron oxidation of protoporphyrinogen-IX to form protoporphyrin-IX.</text>
</comment>
<dbReference type="InterPro" id="IPR003591">
    <property type="entry name" value="Leu-rich_rpt_typical-subtyp"/>
</dbReference>
<feature type="domain" description="EF-hand" evidence="24">
    <location>
        <begin position="1346"/>
        <end position="1381"/>
    </location>
</feature>
<feature type="region of interest" description="Disordered" evidence="21">
    <location>
        <begin position="1282"/>
        <end position="1302"/>
    </location>
</feature>
<comment type="caution">
    <text evidence="25">The sequence shown here is derived from an EMBL/GenBank/DDBJ whole genome shotgun (WGS) entry which is preliminary data.</text>
</comment>
<evidence type="ECO:0000256" key="22">
    <source>
        <dbReference type="SAM" id="Phobius"/>
    </source>
</evidence>
<evidence type="ECO:0000256" key="4">
    <source>
        <dbReference type="ARBA" id="ARBA00004370"/>
    </source>
</evidence>
<dbReference type="Pfam" id="PF13499">
    <property type="entry name" value="EF-hand_7"/>
    <property type="match status" value="2"/>
</dbReference>
<accession>A0AAV6MAN6</accession>
<dbReference type="InterPro" id="IPR001611">
    <property type="entry name" value="Leu-rich_rpt"/>
</dbReference>
<dbReference type="FunFam" id="3.80.10.10:FF:000155">
    <property type="entry name" value="Putative inactive leucine-rich repeat receptor-like protein kinase"/>
    <property type="match status" value="1"/>
</dbReference>
<feature type="transmembrane region" description="Helical" evidence="22">
    <location>
        <begin position="912"/>
        <end position="936"/>
    </location>
</feature>
<proteinExistence type="inferred from homology"/>
<keyword evidence="12" id="KW-0274">FAD</keyword>
<comment type="similarity">
    <text evidence="6">Belongs to the protoporphyrinogen/coproporphyrinogen oxidase family. Protoporphyrinogen oxidase subfamily.</text>
</comment>
<evidence type="ECO:0000256" key="2">
    <source>
        <dbReference type="ARBA" id="ARBA00002600"/>
    </source>
</evidence>
<evidence type="ECO:0000256" key="14">
    <source>
        <dbReference type="ARBA" id="ARBA00023002"/>
    </source>
</evidence>
<evidence type="ECO:0000256" key="12">
    <source>
        <dbReference type="ARBA" id="ARBA00022827"/>
    </source>
</evidence>
<dbReference type="SMART" id="SM00054">
    <property type="entry name" value="EFh"/>
    <property type="match status" value="4"/>
</dbReference>
<dbReference type="CDD" id="cd00051">
    <property type="entry name" value="EFh"/>
    <property type="match status" value="1"/>
</dbReference>
<dbReference type="PANTHER" id="PTHR48056">
    <property type="entry name" value="LRR RECEPTOR-LIKE SERINE/THREONINE-PROTEIN KINASE-RELATED"/>
    <property type="match status" value="1"/>
</dbReference>
<dbReference type="GO" id="GO:0005524">
    <property type="term" value="F:ATP binding"/>
    <property type="evidence" value="ECO:0007669"/>
    <property type="project" value="InterPro"/>
</dbReference>
<evidence type="ECO:0000256" key="13">
    <source>
        <dbReference type="ARBA" id="ARBA00022989"/>
    </source>
</evidence>
<dbReference type="InterPro" id="IPR000719">
    <property type="entry name" value="Prot_kinase_dom"/>
</dbReference>
<evidence type="ECO:0000256" key="10">
    <source>
        <dbReference type="ARBA" id="ARBA00022692"/>
    </source>
</evidence>
<evidence type="ECO:0000256" key="18">
    <source>
        <dbReference type="ARBA" id="ARBA00023180"/>
    </source>
</evidence>
<keyword evidence="16" id="KW-0350">Heme biosynthesis</keyword>
<dbReference type="FunFam" id="1.10.3110.10:FF:000003">
    <property type="entry name" value="Protoporphyrinogen oxidase"/>
    <property type="match status" value="1"/>
</dbReference>
<evidence type="ECO:0000256" key="19">
    <source>
        <dbReference type="ARBA" id="ARBA00023244"/>
    </source>
</evidence>
<dbReference type="InterPro" id="IPR002937">
    <property type="entry name" value="Amino_oxidase"/>
</dbReference>
<feature type="non-terminal residue" evidence="25">
    <location>
        <position position="1"/>
    </location>
</feature>
<evidence type="ECO:0000256" key="17">
    <source>
        <dbReference type="ARBA" id="ARBA00023136"/>
    </source>
</evidence>
<evidence type="ECO:0000256" key="20">
    <source>
        <dbReference type="ARBA" id="ARBA00047554"/>
    </source>
</evidence>
<evidence type="ECO:0000256" key="16">
    <source>
        <dbReference type="ARBA" id="ARBA00023133"/>
    </source>
</evidence>
<keyword evidence="17 22" id="KW-0472">Membrane</keyword>
<dbReference type="GO" id="GO:0006783">
    <property type="term" value="P:heme biosynthetic process"/>
    <property type="evidence" value="ECO:0007669"/>
    <property type="project" value="UniProtKB-KW"/>
</dbReference>
<evidence type="ECO:0000256" key="1">
    <source>
        <dbReference type="ARBA" id="ARBA00001974"/>
    </source>
</evidence>
<keyword evidence="19" id="KW-0627">Porphyrin biosynthesis</keyword>
<dbReference type="FunFam" id="3.80.10.10:FF:000380">
    <property type="entry name" value="Putative inactive leucine-rich repeat receptor-like protein kinase"/>
    <property type="match status" value="1"/>
</dbReference>
<dbReference type="InterPro" id="IPR004572">
    <property type="entry name" value="Protoporphyrinogen_oxidase"/>
</dbReference>
<keyword evidence="9" id="KW-0285">Flavoprotein</keyword>
<dbReference type="InterPro" id="IPR050647">
    <property type="entry name" value="Plant_LRR-RLKs"/>
</dbReference>
<evidence type="ECO:0000256" key="9">
    <source>
        <dbReference type="ARBA" id="ARBA00022630"/>
    </source>
</evidence>
<keyword evidence="8" id="KW-0433">Leucine-rich repeat</keyword>
<dbReference type="NCBIfam" id="TIGR00562">
    <property type="entry name" value="proto_IX_ox"/>
    <property type="match status" value="1"/>
</dbReference>
<dbReference type="GO" id="GO:0033612">
    <property type="term" value="F:receptor serine/threonine kinase binding"/>
    <property type="evidence" value="ECO:0007669"/>
    <property type="project" value="TreeGrafter"/>
</dbReference>
<dbReference type="GO" id="GO:0005509">
    <property type="term" value="F:calcium ion binding"/>
    <property type="evidence" value="ECO:0007669"/>
    <property type="project" value="InterPro"/>
</dbReference>
<organism evidence="25 26">
    <name type="scientific">Cucurbita argyrosperma subsp. sororia</name>
    <dbReference type="NCBI Taxonomy" id="37648"/>
    <lineage>
        <taxon>Eukaryota</taxon>
        <taxon>Viridiplantae</taxon>
        <taxon>Streptophyta</taxon>
        <taxon>Embryophyta</taxon>
        <taxon>Tracheophyta</taxon>
        <taxon>Spermatophyta</taxon>
        <taxon>Magnoliopsida</taxon>
        <taxon>eudicotyledons</taxon>
        <taxon>Gunneridae</taxon>
        <taxon>Pentapetalae</taxon>
        <taxon>rosids</taxon>
        <taxon>fabids</taxon>
        <taxon>Cucurbitales</taxon>
        <taxon>Cucurbitaceae</taxon>
        <taxon>Cucurbiteae</taxon>
        <taxon>Cucurbita</taxon>
    </lineage>
</organism>
<evidence type="ECO:0000313" key="26">
    <source>
        <dbReference type="Proteomes" id="UP000685013"/>
    </source>
</evidence>
<dbReference type="Pfam" id="PF01593">
    <property type="entry name" value="Amino_oxidase"/>
    <property type="match status" value="1"/>
</dbReference>
<keyword evidence="26" id="KW-1185">Reference proteome</keyword>
<gene>
    <name evidence="25" type="primary">POX2-2</name>
    <name evidence="25" type="ORF">SDJN03_22822</name>
</gene>
<dbReference type="PROSITE" id="PS50222">
    <property type="entry name" value="EF_HAND_2"/>
    <property type="match status" value="4"/>
</dbReference>
<keyword evidence="13 22" id="KW-1133">Transmembrane helix</keyword>
<evidence type="ECO:0000256" key="21">
    <source>
        <dbReference type="SAM" id="MobiDB-lite"/>
    </source>
</evidence>
<dbReference type="InterPro" id="IPR002048">
    <property type="entry name" value="EF_hand_dom"/>
</dbReference>
<dbReference type="InterPro" id="IPR001245">
    <property type="entry name" value="Ser-Thr/Tyr_kinase_cat_dom"/>
</dbReference>
<dbReference type="GO" id="GO:0005739">
    <property type="term" value="C:mitochondrion"/>
    <property type="evidence" value="ECO:0007669"/>
    <property type="project" value="UniProtKB-SubCell"/>
</dbReference>
<dbReference type="GO" id="GO:0004672">
    <property type="term" value="F:protein kinase activity"/>
    <property type="evidence" value="ECO:0007669"/>
    <property type="project" value="InterPro"/>
</dbReference>
<dbReference type="FunFam" id="1.10.510.10:FF:000657">
    <property type="entry name" value="Putative inactive leucine-rich repeat receptor-like protein kinase"/>
    <property type="match status" value="1"/>
</dbReference>
<dbReference type="GO" id="GO:0016020">
    <property type="term" value="C:membrane"/>
    <property type="evidence" value="ECO:0007669"/>
    <property type="project" value="UniProtKB-SubCell"/>
</dbReference>
<keyword evidence="18" id="KW-0325">Glycoprotein</keyword>
<evidence type="ECO:0000259" key="24">
    <source>
        <dbReference type="PROSITE" id="PS50222"/>
    </source>
</evidence>
<dbReference type="SMART" id="SM00369">
    <property type="entry name" value="LRR_TYP"/>
    <property type="match status" value="4"/>
</dbReference>
<dbReference type="PROSITE" id="PS50011">
    <property type="entry name" value="PROTEIN_KINASE_DOM"/>
    <property type="match status" value="1"/>
</dbReference>
<dbReference type="EC" id="1.3.3.4" evidence="7"/>
<evidence type="ECO:0000256" key="5">
    <source>
        <dbReference type="ARBA" id="ARBA00005073"/>
    </source>
</evidence>
<evidence type="ECO:0000256" key="7">
    <source>
        <dbReference type="ARBA" id="ARBA00012867"/>
    </source>
</evidence>
<keyword evidence="11" id="KW-0677">Repeat</keyword>
<feature type="domain" description="EF-hand" evidence="24">
    <location>
        <begin position="1382"/>
        <end position="1417"/>
    </location>
</feature>
<feature type="region of interest" description="Disordered" evidence="21">
    <location>
        <begin position="217"/>
        <end position="239"/>
    </location>
</feature>
<comment type="cofactor">
    <cofactor evidence="1">
        <name>FAD</name>
        <dbReference type="ChEBI" id="CHEBI:57692"/>
    </cofactor>
</comment>
<feature type="domain" description="Protein kinase" evidence="23">
    <location>
        <begin position="1002"/>
        <end position="1269"/>
    </location>
</feature>